<sequence>MTSSYAFMSGSGIQWPGCAAESQAEDLGLMFTRGYWSDCQMLYGANVFSTT</sequence>
<evidence type="ECO:0000313" key="2">
    <source>
        <dbReference type="Proteomes" id="UP000822688"/>
    </source>
</evidence>
<accession>A0A8T0GJ94</accession>
<dbReference type="AlphaFoldDB" id="A0A8T0GJ94"/>
<keyword evidence="2" id="KW-1185">Reference proteome</keyword>
<evidence type="ECO:0000313" key="1">
    <source>
        <dbReference type="EMBL" id="KAG0559596.1"/>
    </source>
</evidence>
<gene>
    <name evidence="1" type="ORF">KC19_10G117100</name>
</gene>
<dbReference type="Proteomes" id="UP000822688">
    <property type="component" value="Chromosome 10"/>
</dbReference>
<protein>
    <submittedName>
        <fullName evidence="1">Uncharacterized protein</fullName>
    </submittedName>
</protein>
<name>A0A8T0GJ94_CERPU</name>
<proteinExistence type="predicted"/>
<reference evidence="1" key="1">
    <citation type="submission" date="2020-06" db="EMBL/GenBank/DDBJ databases">
        <title>WGS assembly of Ceratodon purpureus strain R40.</title>
        <authorList>
            <person name="Carey S.B."/>
            <person name="Jenkins J."/>
            <person name="Shu S."/>
            <person name="Lovell J.T."/>
            <person name="Sreedasyam A."/>
            <person name="Maumus F."/>
            <person name="Tiley G.P."/>
            <person name="Fernandez-Pozo N."/>
            <person name="Barry K."/>
            <person name="Chen C."/>
            <person name="Wang M."/>
            <person name="Lipzen A."/>
            <person name="Daum C."/>
            <person name="Saski C.A."/>
            <person name="Payton A.C."/>
            <person name="Mcbreen J.C."/>
            <person name="Conrad R.E."/>
            <person name="Kollar L.M."/>
            <person name="Olsson S."/>
            <person name="Huttunen S."/>
            <person name="Landis J.B."/>
            <person name="Wickett N.J."/>
            <person name="Johnson M.G."/>
            <person name="Rensing S.A."/>
            <person name="Grimwood J."/>
            <person name="Schmutz J."/>
            <person name="Mcdaniel S.F."/>
        </authorList>
    </citation>
    <scope>NUCLEOTIDE SEQUENCE</scope>
    <source>
        <strain evidence="1">R40</strain>
    </source>
</reference>
<comment type="caution">
    <text evidence="1">The sequence shown here is derived from an EMBL/GenBank/DDBJ whole genome shotgun (WGS) entry which is preliminary data.</text>
</comment>
<organism evidence="1 2">
    <name type="scientific">Ceratodon purpureus</name>
    <name type="common">Fire moss</name>
    <name type="synonym">Dicranum purpureum</name>
    <dbReference type="NCBI Taxonomy" id="3225"/>
    <lineage>
        <taxon>Eukaryota</taxon>
        <taxon>Viridiplantae</taxon>
        <taxon>Streptophyta</taxon>
        <taxon>Embryophyta</taxon>
        <taxon>Bryophyta</taxon>
        <taxon>Bryophytina</taxon>
        <taxon>Bryopsida</taxon>
        <taxon>Dicranidae</taxon>
        <taxon>Pseudoditrichales</taxon>
        <taxon>Ditrichaceae</taxon>
        <taxon>Ceratodon</taxon>
    </lineage>
</organism>
<dbReference type="EMBL" id="CM026431">
    <property type="protein sequence ID" value="KAG0559596.1"/>
    <property type="molecule type" value="Genomic_DNA"/>
</dbReference>